<evidence type="ECO:0000256" key="2">
    <source>
        <dbReference type="ARBA" id="ARBA00022490"/>
    </source>
</evidence>
<gene>
    <name evidence="6 8" type="primary">xseB</name>
    <name evidence="8" type="ORF">EEI45_05735</name>
</gene>
<dbReference type="Gene3D" id="1.10.287.1040">
    <property type="entry name" value="Exonuclease VII, small subunit"/>
    <property type="match status" value="1"/>
</dbReference>
<dbReference type="InterPro" id="IPR037004">
    <property type="entry name" value="Exonuc_VII_ssu_sf"/>
</dbReference>
<dbReference type="EMBL" id="CP034234">
    <property type="protein sequence ID" value="AZK44313.1"/>
    <property type="molecule type" value="Genomic_DNA"/>
</dbReference>
<keyword evidence="7" id="KW-0175">Coiled coil</keyword>
<reference evidence="8 9" key="1">
    <citation type="journal article" date="2020" name="Int. J. Syst. Evol. Microbiol.">
        <title>Description of Erysipelothrix piscisicarius sp. nov., an emergent fish pathogen, and assessment of virulence using a tiger barb (Puntigrus tetrazona) infection model.</title>
        <authorList>
            <person name="Pomaranski E.K."/>
            <person name="Griffin M.J."/>
            <person name="Camus A.C."/>
            <person name="Armwood A.R."/>
            <person name="Shelley J."/>
            <person name="Waldbieser G.C."/>
            <person name="LaFrentz B.R."/>
            <person name="Garcia J.C."/>
            <person name="Yanong R."/>
            <person name="Soto E."/>
        </authorList>
    </citation>
    <scope>NUCLEOTIDE SEQUENCE [LARGE SCALE GENOMIC DNA]</scope>
    <source>
        <strain evidence="8 9">15TAL0474</strain>
    </source>
</reference>
<dbReference type="PIRSF" id="PIRSF006488">
    <property type="entry name" value="Exonuc_VII_S"/>
    <property type="match status" value="1"/>
</dbReference>
<evidence type="ECO:0000313" key="9">
    <source>
        <dbReference type="Proteomes" id="UP000278804"/>
    </source>
</evidence>
<evidence type="ECO:0000256" key="1">
    <source>
        <dbReference type="ARBA" id="ARBA00009998"/>
    </source>
</evidence>
<evidence type="ECO:0000256" key="4">
    <source>
        <dbReference type="ARBA" id="ARBA00022801"/>
    </source>
</evidence>
<dbReference type="SUPFAM" id="SSF116842">
    <property type="entry name" value="XseB-like"/>
    <property type="match status" value="1"/>
</dbReference>
<keyword evidence="3 6" id="KW-0540">Nuclease</keyword>
<dbReference type="PANTHER" id="PTHR34137:SF1">
    <property type="entry name" value="EXODEOXYRIBONUCLEASE 7 SMALL SUBUNIT"/>
    <property type="match status" value="1"/>
</dbReference>
<dbReference type="GO" id="GO:0005829">
    <property type="term" value="C:cytosol"/>
    <property type="evidence" value="ECO:0007669"/>
    <property type="project" value="TreeGrafter"/>
</dbReference>
<dbReference type="InterPro" id="IPR003761">
    <property type="entry name" value="Exonuc_VII_S"/>
</dbReference>
<evidence type="ECO:0000313" key="8">
    <source>
        <dbReference type="EMBL" id="AZK44313.1"/>
    </source>
</evidence>
<evidence type="ECO:0000256" key="5">
    <source>
        <dbReference type="ARBA" id="ARBA00022839"/>
    </source>
</evidence>
<dbReference type="GO" id="GO:0006308">
    <property type="term" value="P:DNA catabolic process"/>
    <property type="evidence" value="ECO:0007669"/>
    <property type="project" value="UniProtKB-UniRule"/>
</dbReference>
<name>A0A3Q8S2U9_9FIRM</name>
<keyword evidence="4 6" id="KW-0378">Hydrolase</keyword>
<comment type="catalytic activity">
    <reaction evidence="6">
        <text>Exonucleolytic cleavage in either 5'- to 3'- or 3'- to 5'-direction to yield nucleoside 5'-phosphates.</text>
        <dbReference type="EC" id="3.1.11.6"/>
    </reaction>
</comment>
<comment type="subunit">
    <text evidence="6">Heterooligomer composed of large and small subunits.</text>
</comment>
<dbReference type="HAMAP" id="MF_00337">
    <property type="entry name" value="Exonuc_7_S"/>
    <property type="match status" value="1"/>
</dbReference>
<dbReference type="PANTHER" id="PTHR34137">
    <property type="entry name" value="EXODEOXYRIBONUCLEASE 7 SMALL SUBUNIT"/>
    <property type="match status" value="1"/>
</dbReference>
<comment type="subcellular location">
    <subcellularLocation>
        <location evidence="6">Cytoplasm</location>
    </subcellularLocation>
</comment>
<organism evidence="8 9">
    <name type="scientific">Erysipelothrix piscisicarius</name>
    <dbReference type="NCBI Taxonomy" id="2485784"/>
    <lineage>
        <taxon>Bacteria</taxon>
        <taxon>Bacillati</taxon>
        <taxon>Bacillota</taxon>
        <taxon>Erysipelotrichia</taxon>
        <taxon>Erysipelotrichales</taxon>
        <taxon>Erysipelotrichaceae</taxon>
        <taxon>Erysipelothrix</taxon>
    </lineage>
</organism>
<dbReference type="AlphaFoldDB" id="A0A3Q8S2U9"/>
<proteinExistence type="inferred from homology"/>
<dbReference type="GO" id="GO:0009318">
    <property type="term" value="C:exodeoxyribonuclease VII complex"/>
    <property type="evidence" value="ECO:0007669"/>
    <property type="project" value="UniProtKB-UniRule"/>
</dbReference>
<evidence type="ECO:0000256" key="6">
    <source>
        <dbReference type="HAMAP-Rule" id="MF_00337"/>
    </source>
</evidence>
<dbReference type="Pfam" id="PF02609">
    <property type="entry name" value="Exonuc_VII_S"/>
    <property type="match status" value="1"/>
</dbReference>
<dbReference type="EC" id="3.1.11.6" evidence="6"/>
<keyword evidence="5 6" id="KW-0269">Exonuclease</keyword>
<dbReference type="GO" id="GO:0008855">
    <property type="term" value="F:exodeoxyribonuclease VII activity"/>
    <property type="evidence" value="ECO:0007669"/>
    <property type="project" value="UniProtKB-UniRule"/>
</dbReference>
<dbReference type="NCBIfam" id="TIGR01280">
    <property type="entry name" value="xseB"/>
    <property type="match status" value="1"/>
</dbReference>
<dbReference type="Proteomes" id="UP000278804">
    <property type="component" value="Chromosome"/>
</dbReference>
<keyword evidence="2 6" id="KW-0963">Cytoplasm</keyword>
<evidence type="ECO:0000256" key="3">
    <source>
        <dbReference type="ARBA" id="ARBA00022722"/>
    </source>
</evidence>
<feature type="coiled-coil region" evidence="7">
    <location>
        <begin position="42"/>
        <end position="69"/>
    </location>
</feature>
<comment type="similarity">
    <text evidence="1 6">Belongs to the XseB family.</text>
</comment>
<dbReference type="RefSeq" id="WP_123171450.1">
    <property type="nucleotide sequence ID" value="NZ_CP034234.1"/>
</dbReference>
<sequence>MNKDFNFEIAMARLAEIANELEKDSLPLDQAIVLFEEGLNLSKQCQERLSGYENQVKALVQKHQGEQND</sequence>
<dbReference type="KEGG" id="eri:EEI45_05735"/>
<comment type="function">
    <text evidence="6">Bidirectionally degrades single-stranded DNA into large acid-insoluble oligonucleotides, which are then degraded further into small acid-soluble oligonucleotides.</text>
</comment>
<accession>A0A3Q8S2U9</accession>
<protein>
    <recommendedName>
        <fullName evidence="6">Exodeoxyribonuclease 7 small subunit</fullName>
        <ecNumber evidence="6">3.1.11.6</ecNumber>
    </recommendedName>
    <alternativeName>
        <fullName evidence="6">Exodeoxyribonuclease VII small subunit</fullName>
        <shortName evidence="6">Exonuclease VII small subunit</shortName>
    </alternativeName>
</protein>
<keyword evidence="9" id="KW-1185">Reference proteome</keyword>
<evidence type="ECO:0000256" key="7">
    <source>
        <dbReference type="SAM" id="Coils"/>
    </source>
</evidence>